<dbReference type="EMBL" id="CAXAMM010019080">
    <property type="protein sequence ID" value="CAK9044910.1"/>
    <property type="molecule type" value="Genomic_DNA"/>
</dbReference>
<gene>
    <name evidence="2" type="ORF">SCF082_LOCUS25449</name>
</gene>
<sequence>AFACYFLYSTAIMLEQVDSNEASLEGEDQEAFNQIVSELEARPHLAFPLAQWMIPNFTFAPSAAVTGNGSIRFVGNIHHQNSQKGYSFIRSKGATEQFGMDVFLHSAQRGSFQLNDQVCFAVLLNKDGKPQAFDLTKPTEADLKRWSNDSAPDTPSGPVEAWVPAGEVWTPKASWNAQEQAAASGAENRCMASRGQTDAHAFRYTGTISDFKPGLYGFIKCAELFEQTQQNVWVHHKQIHSFEVGDTVTFTAITNKNGQPQAIDLKSAKGHVVPARRPMQTRYVPAVPKAAGAEHKTASREIGARKRLQQDLTPVQDSDLVGSRHWGTITAWRPGGMYGFLKCEKIFAAFGKDCWVHHQQIAGFREGDWVSFTLILNKDGNPQAVDLSSTGKRVRQ</sequence>
<dbReference type="InterPro" id="IPR012340">
    <property type="entry name" value="NA-bd_OB-fold"/>
</dbReference>
<proteinExistence type="predicted"/>
<accession>A0ABP0M0A3</accession>
<evidence type="ECO:0000313" key="2">
    <source>
        <dbReference type="EMBL" id="CAK9044910.1"/>
    </source>
</evidence>
<name>A0ABP0M0A3_9DINO</name>
<protein>
    <recommendedName>
        <fullName evidence="1">CSD domain-containing protein</fullName>
    </recommendedName>
</protein>
<organism evidence="2 3">
    <name type="scientific">Durusdinium trenchii</name>
    <dbReference type="NCBI Taxonomy" id="1381693"/>
    <lineage>
        <taxon>Eukaryota</taxon>
        <taxon>Sar</taxon>
        <taxon>Alveolata</taxon>
        <taxon>Dinophyceae</taxon>
        <taxon>Suessiales</taxon>
        <taxon>Symbiodiniaceae</taxon>
        <taxon>Durusdinium</taxon>
    </lineage>
</organism>
<evidence type="ECO:0000259" key="1">
    <source>
        <dbReference type="PROSITE" id="PS51857"/>
    </source>
</evidence>
<reference evidence="2 3" key="1">
    <citation type="submission" date="2024-02" db="EMBL/GenBank/DDBJ databases">
        <authorList>
            <person name="Chen Y."/>
            <person name="Shah S."/>
            <person name="Dougan E. K."/>
            <person name="Thang M."/>
            <person name="Chan C."/>
        </authorList>
    </citation>
    <scope>NUCLEOTIDE SEQUENCE [LARGE SCALE GENOMIC DNA]</scope>
</reference>
<dbReference type="Proteomes" id="UP001642464">
    <property type="component" value="Unassembled WGS sequence"/>
</dbReference>
<feature type="domain" description="CSD" evidence="1">
    <location>
        <begin position="203"/>
        <end position="267"/>
    </location>
</feature>
<feature type="domain" description="CSD" evidence="1">
    <location>
        <begin position="324"/>
        <end position="389"/>
    </location>
</feature>
<evidence type="ECO:0000313" key="3">
    <source>
        <dbReference type="Proteomes" id="UP001642464"/>
    </source>
</evidence>
<comment type="caution">
    <text evidence="2">The sequence shown here is derived from an EMBL/GenBank/DDBJ whole genome shotgun (WGS) entry which is preliminary data.</text>
</comment>
<keyword evidence="3" id="KW-1185">Reference proteome</keyword>
<dbReference type="PANTHER" id="PTHR46565">
    <property type="entry name" value="COLD SHOCK DOMAIN PROTEIN 2"/>
    <property type="match status" value="1"/>
</dbReference>
<dbReference type="PROSITE" id="PS51857">
    <property type="entry name" value="CSD_2"/>
    <property type="match status" value="2"/>
</dbReference>
<dbReference type="PANTHER" id="PTHR46565:SF18">
    <property type="entry name" value="COLD SHOCK PROTEIN 1"/>
    <property type="match status" value="1"/>
</dbReference>
<feature type="non-terminal residue" evidence="2">
    <location>
        <position position="1"/>
    </location>
</feature>
<dbReference type="SUPFAM" id="SSF50249">
    <property type="entry name" value="Nucleic acid-binding proteins"/>
    <property type="match status" value="2"/>
</dbReference>
<dbReference type="InterPro" id="IPR002059">
    <property type="entry name" value="CSP_DNA-bd"/>
</dbReference>
<dbReference type="Gene3D" id="2.40.50.140">
    <property type="entry name" value="Nucleic acid-binding proteins"/>
    <property type="match status" value="2"/>
</dbReference>